<keyword evidence="1" id="KW-0479">Metal-binding</keyword>
<sequence length="662" mass="74628">MRKLLPKSRDENPLPPPPVIGKRKRVQVLVACEVCRRRKIKCDNRRPTCSQCIRSVSECRFSISEDKTWHDALAHQLQVVSEGESSIKTILDLLHGSLENESTKLLNSIREAQSVNDFIKTFADASLLLPHVPQRSNSQNIPTQLLRIPFPLRIGGLSPGTEPLSITDDLVAKFPDGVLPISQWTTLSTDNRYLSHILYLFFTWDHTLSHIIPRTVFLQDVKAGPMEPAKLCSRFLVNSLIAVSHIFISQGVSSRQGRDLRFRGRMFADEALRVLEDERQRPSITLLQGLTVLWIYEVNYGEKAQAIALLEEFYHFHSALGLSDLAMPAMDDTSPSQVSRPMREWQVLSCIVWGFFCFEAKISLIFSRAMRIRKPEIPKTFEDAYLSVFANPDAPEYFWSPYPYDRQPRQSLYREAISLECQLAVIVEEASRFFTPAEAGAPVSNYNETRVIKEKLQRWGTGALQRFLAHSTLLPSILFLEITYEMIFLKLLGRPCQFPLQDDAHESTASTRASYGASIISNLWVYRAAYGMRHEYWLTQACLEAVKAIIFKLDDNSGLSKSVVMACQLLYSIGEFLPVANEYLLAIKELARQQTVNLPKACRIIFSGLAVRTGRIIIRGPVLVNVGLGYDDMSAGSSSASSQEVVFSGLIEGIRNLAGRSS</sequence>
<dbReference type="EMBL" id="MABQ02000010">
    <property type="protein sequence ID" value="PCD25555.1"/>
    <property type="molecule type" value="Genomic_DNA"/>
</dbReference>
<reference evidence="4 5" key="2">
    <citation type="journal article" date="2017" name="Sci. Rep.">
        <title>A mobile pathogenicity chromosome in Fusarium oxysporum for infection of multiple cucurbit species.</title>
        <authorList>
            <person name="van Dam P."/>
            <person name="Fokkens L."/>
            <person name="Ayukawa Y."/>
            <person name="van der Gragt M."/>
            <person name="Ter Horst A."/>
            <person name="Brankovics B."/>
            <person name="Houterman P.M."/>
            <person name="Arie T."/>
            <person name="Rep M."/>
        </authorList>
    </citation>
    <scope>NUCLEOTIDE SEQUENCE [LARGE SCALE GENOMIC DNA]</scope>
    <source>
        <strain evidence="4 5">Forc016</strain>
    </source>
</reference>
<dbReference type="STRING" id="327505.A0A2H3G3Z9"/>
<organism evidence="4 5">
    <name type="scientific">Fusarium oxysporum f. sp. radicis-cucumerinum</name>
    <dbReference type="NCBI Taxonomy" id="327505"/>
    <lineage>
        <taxon>Eukaryota</taxon>
        <taxon>Fungi</taxon>
        <taxon>Dikarya</taxon>
        <taxon>Ascomycota</taxon>
        <taxon>Pezizomycotina</taxon>
        <taxon>Sordariomycetes</taxon>
        <taxon>Hypocreomycetidae</taxon>
        <taxon>Hypocreales</taxon>
        <taxon>Nectriaceae</taxon>
        <taxon>Fusarium</taxon>
        <taxon>Fusarium oxysporum species complex</taxon>
    </lineage>
</organism>
<reference evidence="4 5" key="1">
    <citation type="journal article" date="2016" name="Environ. Microbiol.">
        <title>Effector profiles distinguish formae speciales of Fusarium oxysporum.</title>
        <authorList>
            <person name="van Dam P."/>
            <person name="Fokkens L."/>
            <person name="Schmidt S.M."/>
            <person name="Linmans J.H."/>
            <person name="Kistler H.C."/>
            <person name="Ma L.J."/>
            <person name="Rep M."/>
        </authorList>
    </citation>
    <scope>NUCLEOTIDE SEQUENCE [LARGE SCALE GENOMIC DNA]</scope>
    <source>
        <strain evidence="4 5">Forc016</strain>
    </source>
</reference>
<comment type="caution">
    <text evidence="4">The sequence shown here is derived from an EMBL/GenBank/DDBJ whole genome shotgun (WGS) entry which is preliminary data.</text>
</comment>
<dbReference type="Pfam" id="PF00172">
    <property type="entry name" value="Zn_clus"/>
    <property type="match status" value="1"/>
</dbReference>
<name>A0A2H3G3Z9_FUSOX</name>
<dbReference type="GO" id="GO:0008270">
    <property type="term" value="F:zinc ion binding"/>
    <property type="evidence" value="ECO:0007669"/>
    <property type="project" value="InterPro"/>
</dbReference>
<protein>
    <recommendedName>
        <fullName evidence="3">Zn(2)-C6 fungal-type domain-containing protein</fullName>
    </recommendedName>
</protein>
<dbReference type="CDD" id="cd00067">
    <property type="entry name" value="GAL4"/>
    <property type="match status" value="1"/>
</dbReference>
<keyword evidence="2" id="KW-0539">Nucleus</keyword>
<evidence type="ECO:0000256" key="1">
    <source>
        <dbReference type="ARBA" id="ARBA00022723"/>
    </source>
</evidence>
<dbReference type="SMART" id="SM00066">
    <property type="entry name" value="GAL4"/>
    <property type="match status" value="1"/>
</dbReference>
<dbReference type="PROSITE" id="PS00463">
    <property type="entry name" value="ZN2_CY6_FUNGAL_1"/>
    <property type="match status" value="1"/>
</dbReference>
<dbReference type="PANTHER" id="PTHR47256">
    <property type="entry name" value="ZN(II)2CYS6 TRANSCRIPTION FACTOR (EUROFUNG)-RELATED"/>
    <property type="match status" value="1"/>
</dbReference>
<dbReference type="GO" id="GO:0003677">
    <property type="term" value="F:DNA binding"/>
    <property type="evidence" value="ECO:0007669"/>
    <property type="project" value="InterPro"/>
</dbReference>
<evidence type="ECO:0000313" key="5">
    <source>
        <dbReference type="Proteomes" id="UP000219602"/>
    </source>
</evidence>
<dbReference type="Pfam" id="PF04082">
    <property type="entry name" value="Fungal_trans"/>
    <property type="match status" value="1"/>
</dbReference>
<dbReference type="PROSITE" id="PS50048">
    <property type="entry name" value="ZN2_CY6_FUNGAL_2"/>
    <property type="match status" value="1"/>
</dbReference>
<dbReference type="InterPro" id="IPR036864">
    <property type="entry name" value="Zn2-C6_fun-type_DNA-bd_sf"/>
</dbReference>
<dbReference type="GO" id="GO:0006351">
    <property type="term" value="P:DNA-templated transcription"/>
    <property type="evidence" value="ECO:0007669"/>
    <property type="project" value="InterPro"/>
</dbReference>
<evidence type="ECO:0000313" key="4">
    <source>
        <dbReference type="EMBL" id="PCD25555.1"/>
    </source>
</evidence>
<proteinExistence type="predicted"/>
<gene>
    <name evidence="4" type="ORF">AU210_014657</name>
</gene>
<dbReference type="InterPro" id="IPR007219">
    <property type="entry name" value="XnlR_reg_dom"/>
</dbReference>
<dbReference type="InterPro" id="IPR001138">
    <property type="entry name" value="Zn2Cys6_DnaBD"/>
</dbReference>
<dbReference type="SUPFAM" id="SSF57701">
    <property type="entry name" value="Zn2/Cys6 DNA-binding domain"/>
    <property type="match status" value="1"/>
</dbReference>
<evidence type="ECO:0000256" key="2">
    <source>
        <dbReference type="ARBA" id="ARBA00023242"/>
    </source>
</evidence>
<dbReference type="CDD" id="cd12148">
    <property type="entry name" value="fungal_TF_MHR"/>
    <property type="match status" value="1"/>
</dbReference>
<dbReference type="AlphaFoldDB" id="A0A2H3G3Z9"/>
<dbReference type="PANTHER" id="PTHR47256:SF3">
    <property type="entry name" value="ZN(II)2CYS6 TRANSCRIPTION FACTOR (EUROFUNG)"/>
    <property type="match status" value="1"/>
</dbReference>
<accession>A0A2H3G3Z9</accession>
<dbReference type="GO" id="GO:0000981">
    <property type="term" value="F:DNA-binding transcription factor activity, RNA polymerase II-specific"/>
    <property type="evidence" value="ECO:0007669"/>
    <property type="project" value="InterPro"/>
</dbReference>
<dbReference type="Gene3D" id="4.10.240.10">
    <property type="entry name" value="Zn(2)-C6 fungal-type DNA-binding domain"/>
    <property type="match status" value="1"/>
</dbReference>
<dbReference type="Proteomes" id="UP000219602">
    <property type="component" value="Chromosome 12"/>
</dbReference>
<feature type="domain" description="Zn(2)-C6 fungal-type" evidence="3">
    <location>
        <begin position="31"/>
        <end position="61"/>
    </location>
</feature>
<dbReference type="InterPro" id="IPR053187">
    <property type="entry name" value="Notoamide_regulator"/>
</dbReference>
<evidence type="ECO:0000259" key="3">
    <source>
        <dbReference type="PROSITE" id="PS50048"/>
    </source>
</evidence>